<dbReference type="Pfam" id="PF04006">
    <property type="entry name" value="Mpp10"/>
    <property type="match status" value="1"/>
</dbReference>
<dbReference type="GO" id="GO:0034457">
    <property type="term" value="C:Mpp10 complex"/>
    <property type="evidence" value="ECO:0007669"/>
    <property type="project" value="UniProtKB-UniRule"/>
</dbReference>
<dbReference type="PIRSF" id="PIRSF017300">
    <property type="entry name" value="snoRNP_Mpp10"/>
    <property type="match status" value="1"/>
</dbReference>
<feature type="compositionally biased region" description="Basic and acidic residues" evidence="8">
    <location>
        <begin position="326"/>
        <end position="346"/>
    </location>
</feature>
<comment type="similarity">
    <text evidence="6 7">Belongs to the MPP10 family.</text>
</comment>
<feature type="compositionally biased region" description="Acidic residues" evidence="8">
    <location>
        <begin position="143"/>
        <end position="160"/>
    </location>
</feature>
<dbReference type="PANTHER" id="PTHR17039">
    <property type="entry name" value="U3 SMALL NUCLEOLAR RIBONUCLEOPROTEIN PROTEIN MPP10"/>
    <property type="match status" value="1"/>
</dbReference>
<dbReference type="GO" id="GO:0006364">
    <property type="term" value="P:rRNA processing"/>
    <property type="evidence" value="ECO:0007669"/>
    <property type="project" value="UniProtKB-KW"/>
</dbReference>
<evidence type="ECO:0000256" key="8">
    <source>
        <dbReference type="SAM" id="MobiDB-lite"/>
    </source>
</evidence>
<evidence type="ECO:0000256" key="6">
    <source>
        <dbReference type="ARBA" id="ARBA00029455"/>
    </source>
</evidence>
<feature type="region of interest" description="Disordered" evidence="8">
    <location>
        <begin position="588"/>
        <end position="666"/>
    </location>
</feature>
<dbReference type="RefSeq" id="XP_058331594.1">
    <property type="nucleotide sequence ID" value="XM_058472591.1"/>
</dbReference>
<evidence type="ECO:0000313" key="10">
    <source>
        <dbReference type="Proteomes" id="UP001150941"/>
    </source>
</evidence>
<dbReference type="PANTHER" id="PTHR17039:SF0">
    <property type="entry name" value="U3 SMALL NUCLEOLAR RIBONUCLEOPROTEIN PROTEIN MPP10"/>
    <property type="match status" value="1"/>
</dbReference>
<dbReference type="GeneID" id="83199894"/>
<comment type="subcellular location">
    <subcellularLocation>
        <location evidence="1 7">Nucleus</location>
        <location evidence="1 7">Nucleolus</location>
    </subcellularLocation>
</comment>
<feature type="compositionally biased region" description="Acidic residues" evidence="8">
    <location>
        <begin position="228"/>
        <end position="237"/>
    </location>
</feature>
<dbReference type="GO" id="GO:0032040">
    <property type="term" value="C:small-subunit processome"/>
    <property type="evidence" value="ECO:0007669"/>
    <property type="project" value="TreeGrafter"/>
</dbReference>
<protein>
    <recommendedName>
        <fullName evidence="7">U3 small nucleolar ribonucleoprotein protein MPP10</fullName>
    </recommendedName>
</protein>
<feature type="compositionally biased region" description="Acidic residues" evidence="8">
    <location>
        <begin position="168"/>
        <end position="182"/>
    </location>
</feature>
<dbReference type="EMBL" id="JAPQKS010000003">
    <property type="protein sequence ID" value="KAJ5238675.1"/>
    <property type="molecule type" value="Genomic_DNA"/>
</dbReference>
<name>A0A9W9TRG9_9EURO</name>
<dbReference type="AlphaFoldDB" id="A0A9W9TRG9"/>
<feature type="compositionally biased region" description="Polar residues" evidence="8">
    <location>
        <begin position="656"/>
        <end position="666"/>
    </location>
</feature>
<accession>A0A9W9TRG9</accession>
<feature type="compositionally biased region" description="Basic and acidic residues" evidence="8">
    <location>
        <begin position="218"/>
        <end position="227"/>
    </location>
</feature>
<keyword evidence="5 7" id="KW-0687">Ribonucleoprotein</keyword>
<proteinExistence type="inferred from homology"/>
<evidence type="ECO:0000256" key="4">
    <source>
        <dbReference type="ARBA" id="ARBA00023242"/>
    </source>
</evidence>
<feature type="compositionally biased region" description="Basic residues" evidence="8">
    <location>
        <begin position="602"/>
        <end position="612"/>
    </location>
</feature>
<reference evidence="9" key="1">
    <citation type="submission" date="2022-11" db="EMBL/GenBank/DDBJ databases">
        <authorList>
            <person name="Petersen C."/>
        </authorList>
    </citation>
    <scope>NUCLEOTIDE SEQUENCE</scope>
    <source>
        <strain evidence="9">IBT 19713</strain>
    </source>
</reference>
<evidence type="ECO:0000256" key="3">
    <source>
        <dbReference type="ARBA" id="ARBA00022552"/>
    </source>
</evidence>
<dbReference type="Proteomes" id="UP001150941">
    <property type="component" value="Unassembled WGS sequence"/>
</dbReference>
<evidence type="ECO:0000256" key="7">
    <source>
        <dbReference type="PIRNR" id="PIRNR017300"/>
    </source>
</evidence>
<gene>
    <name evidence="9" type="ORF">N7468_003294</name>
</gene>
<evidence type="ECO:0000256" key="2">
    <source>
        <dbReference type="ARBA" id="ARBA00022517"/>
    </source>
</evidence>
<comment type="caution">
    <text evidence="9">The sequence shown here is derived from an EMBL/GenBank/DDBJ whole genome shotgun (WGS) entry which is preliminary data.</text>
</comment>
<keyword evidence="10" id="KW-1185">Reference proteome</keyword>
<evidence type="ECO:0000256" key="1">
    <source>
        <dbReference type="ARBA" id="ARBA00004604"/>
    </source>
</evidence>
<reference evidence="9" key="2">
    <citation type="journal article" date="2023" name="IMA Fungus">
        <title>Comparative genomic study of the Penicillium genus elucidates a diverse pangenome and 15 lateral gene transfer events.</title>
        <authorList>
            <person name="Petersen C."/>
            <person name="Sorensen T."/>
            <person name="Nielsen M.R."/>
            <person name="Sondergaard T.E."/>
            <person name="Sorensen J.L."/>
            <person name="Fitzpatrick D.A."/>
            <person name="Frisvad J.C."/>
            <person name="Nielsen K.L."/>
        </authorList>
    </citation>
    <scope>NUCLEOTIDE SEQUENCE</scope>
    <source>
        <strain evidence="9">IBT 19713</strain>
    </source>
</reference>
<feature type="region of interest" description="Disordered" evidence="8">
    <location>
        <begin position="454"/>
        <end position="475"/>
    </location>
</feature>
<dbReference type="InterPro" id="IPR012173">
    <property type="entry name" value="Mpp10"/>
</dbReference>
<feature type="compositionally biased region" description="Acidic residues" evidence="8">
    <location>
        <begin position="347"/>
        <end position="360"/>
    </location>
</feature>
<keyword evidence="2 7" id="KW-0690">Ribosome biogenesis</keyword>
<comment type="function">
    <text evidence="7">Involved in nucleolar processing of pre-18S ribosomal RNA.</text>
</comment>
<sequence length="666" mass="73898">MTEGRVEARASLPGNALPDILEAPWNFLTPTHDLHTIVADSTKRILDPLAASVVHDQSLRRQINKKRRRTADGLESSNPHLQLKSIYVDGFTPHQIWEQATRILEAAAGEVDRDVSLIAMDSYEPSNGKDDISEYTDSVLEESDGLLDESDSVSDDEEPAEVDHSEQDESEDLSDIGMDDEEKESKASEEETGVFIEDRFGLNDGFFSIDDFNKQSEFLERQDAKGEAEDDGDSDEEVNWHANPLEKNTLSQHKPVELVTDGDDADDGPTFGNADLYAPSDDESLEGDVDTPDWVDTSDIKYADFFAPPPRKASSKKHRALPKTQPAKEIHDEDIERAMADVRRDLFDDESDVEDDEAAAENEGPQSTHERRRAQIADEIRRLEAASVAKKEWMLTGEARAVERPVNSLIEEDLDFERVGKPVPVVTNETTEDIEELVKRRILAKEFDEVARRRPGAIDTKPSRGNRFELEDTKPQQSLAELYEADHLKATDPSYSDSKDRKLMRDHAEVTSLWKEISSQLDTLSNWHYKPQAPQASINVVTDAPTVMMEEARPTAGHLGESALAPQEIYAPGDDGKKAGELVLKTGASLSKDEMSREEKARARRQQKKAKKSASASTHKAGAASQLVSDLKKGGVKIVNREGQVTEMDGGKVGTSAKNSADTLKL</sequence>
<feature type="region of interest" description="Disordered" evidence="8">
    <location>
        <begin position="218"/>
        <end position="374"/>
    </location>
</feature>
<organism evidence="9 10">
    <name type="scientific">Penicillium chermesinum</name>
    <dbReference type="NCBI Taxonomy" id="63820"/>
    <lineage>
        <taxon>Eukaryota</taxon>
        <taxon>Fungi</taxon>
        <taxon>Dikarya</taxon>
        <taxon>Ascomycota</taxon>
        <taxon>Pezizomycotina</taxon>
        <taxon>Eurotiomycetes</taxon>
        <taxon>Eurotiomycetidae</taxon>
        <taxon>Eurotiales</taxon>
        <taxon>Aspergillaceae</taxon>
        <taxon>Penicillium</taxon>
    </lineage>
</organism>
<keyword evidence="4 7" id="KW-0539">Nucleus</keyword>
<feature type="compositionally biased region" description="Basic and acidic residues" evidence="8">
    <location>
        <begin position="591"/>
        <end position="601"/>
    </location>
</feature>
<evidence type="ECO:0000313" key="9">
    <source>
        <dbReference type="EMBL" id="KAJ5238675.1"/>
    </source>
</evidence>
<feature type="compositionally biased region" description="Acidic residues" evidence="8">
    <location>
        <begin position="280"/>
        <end position="293"/>
    </location>
</feature>
<dbReference type="GO" id="GO:0005732">
    <property type="term" value="C:sno(s)RNA-containing ribonucleoprotein complex"/>
    <property type="evidence" value="ECO:0007669"/>
    <property type="project" value="UniProtKB-UniRule"/>
</dbReference>
<dbReference type="OrthoDB" id="445326at2759"/>
<evidence type="ECO:0000256" key="5">
    <source>
        <dbReference type="ARBA" id="ARBA00023274"/>
    </source>
</evidence>
<feature type="region of interest" description="Disordered" evidence="8">
    <location>
        <begin position="143"/>
        <end position="196"/>
    </location>
</feature>
<keyword evidence="3 7" id="KW-0698">rRNA processing</keyword>